<dbReference type="InterPro" id="IPR023940">
    <property type="entry name" value="DHDPR_bac"/>
</dbReference>
<dbReference type="CDD" id="cd02274">
    <property type="entry name" value="DHDPR_N"/>
    <property type="match status" value="1"/>
</dbReference>
<accession>A0A645FHE5</accession>
<evidence type="ECO:0000256" key="1">
    <source>
        <dbReference type="ARBA" id="ARBA00006642"/>
    </source>
</evidence>
<dbReference type="FunFam" id="3.30.360.10:FF:000009">
    <property type="entry name" value="4-hydroxy-tetrahydrodipicolinate reductase"/>
    <property type="match status" value="1"/>
</dbReference>
<dbReference type="SUPFAM" id="SSF51735">
    <property type="entry name" value="NAD(P)-binding Rossmann-fold domains"/>
    <property type="match status" value="1"/>
</dbReference>
<organism evidence="11">
    <name type="scientific">bioreactor metagenome</name>
    <dbReference type="NCBI Taxonomy" id="1076179"/>
    <lineage>
        <taxon>unclassified sequences</taxon>
        <taxon>metagenomes</taxon>
        <taxon>ecological metagenomes</taxon>
    </lineage>
</organism>
<keyword evidence="4" id="KW-0521">NADP</keyword>
<dbReference type="HAMAP" id="MF_00102">
    <property type="entry name" value="DapB"/>
    <property type="match status" value="1"/>
</dbReference>
<dbReference type="GO" id="GO:0009089">
    <property type="term" value="P:lysine biosynthetic process via diaminopimelate"/>
    <property type="evidence" value="ECO:0007669"/>
    <property type="project" value="InterPro"/>
</dbReference>
<dbReference type="AlphaFoldDB" id="A0A645FHE5"/>
<dbReference type="InterPro" id="IPR022664">
    <property type="entry name" value="DapB_N_CS"/>
</dbReference>
<dbReference type="SUPFAM" id="SSF55347">
    <property type="entry name" value="Glyceraldehyde-3-phosphate dehydrogenase-like, C-terminal domain"/>
    <property type="match status" value="1"/>
</dbReference>
<keyword evidence="2" id="KW-0963">Cytoplasm</keyword>
<name>A0A645FHE5_9ZZZZ</name>
<dbReference type="EC" id="1.17.1.8" evidence="11"/>
<keyword evidence="6 11" id="KW-0560">Oxidoreductase</keyword>
<proteinExistence type="inferred from homology"/>
<comment type="similarity">
    <text evidence="1">Belongs to the DapB family.</text>
</comment>
<keyword evidence="7" id="KW-0520">NAD</keyword>
<keyword evidence="8" id="KW-0457">Lysine biosynthesis</keyword>
<comment type="caution">
    <text evidence="11">The sequence shown here is derived from an EMBL/GenBank/DDBJ whole genome shotgun (WGS) entry which is preliminary data.</text>
</comment>
<dbReference type="GO" id="GO:0008839">
    <property type="term" value="F:4-hydroxy-tetrahydrodipicolinate reductase"/>
    <property type="evidence" value="ECO:0007669"/>
    <property type="project" value="UniProtKB-EC"/>
</dbReference>
<feature type="domain" description="Dihydrodipicolinate reductase C-terminal" evidence="10">
    <location>
        <begin position="105"/>
        <end position="235"/>
    </location>
</feature>
<reference evidence="11" key="1">
    <citation type="submission" date="2019-08" db="EMBL/GenBank/DDBJ databases">
        <authorList>
            <person name="Kucharzyk K."/>
            <person name="Murdoch R.W."/>
            <person name="Higgins S."/>
            <person name="Loffler F."/>
        </authorList>
    </citation>
    <scope>NUCLEOTIDE SEQUENCE</scope>
</reference>
<dbReference type="PROSITE" id="PS01298">
    <property type="entry name" value="DAPB"/>
    <property type="match status" value="1"/>
</dbReference>
<dbReference type="InterPro" id="IPR036291">
    <property type="entry name" value="NAD(P)-bd_dom_sf"/>
</dbReference>
<evidence type="ECO:0000256" key="5">
    <source>
        <dbReference type="ARBA" id="ARBA00022915"/>
    </source>
</evidence>
<evidence type="ECO:0000256" key="7">
    <source>
        <dbReference type="ARBA" id="ARBA00023027"/>
    </source>
</evidence>
<evidence type="ECO:0000256" key="8">
    <source>
        <dbReference type="ARBA" id="ARBA00023154"/>
    </source>
</evidence>
<keyword evidence="3" id="KW-0028">Amino-acid biosynthesis</keyword>
<dbReference type="Gene3D" id="3.40.50.720">
    <property type="entry name" value="NAD(P)-binding Rossmann-like Domain"/>
    <property type="match status" value="1"/>
</dbReference>
<dbReference type="Gene3D" id="3.30.360.10">
    <property type="entry name" value="Dihydrodipicolinate Reductase, domain 2"/>
    <property type="match status" value="1"/>
</dbReference>
<dbReference type="PANTHER" id="PTHR20836:SF7">
    <property type="entry name" value="4-HYDROXY-TETRAHYDRODIPICOLINATE REDUCTASE"/>
    <property type="match status" value="1"/>
</dbReference>
<evidence type="ECO:0000313" key="11">
    <source>
        <dbReference type="EMBL" id="MPN11683.1"/>
    </source>
</evidence>
<dbReference type="NCBIfam" id="TIGR00036">
    <property type="entry name" value="dapB"/>
    <property type="match status" value="1"/>
</dbReference>
<evidence type="ECO:0000256" key="4">
    <source>
        <dbReference type="ARBA" id="ARBA00022857"/>
    </source>
</evidence>
<evidence type="ECO:0000256" key="3">
    <source>
        <dbReference type="ARBA" id="ARBA00022605"/>
    </source>
</evidence>
<dbReference type="EMBL" id="VSSQ01057921">
    <property type="protein sequence ID" value="MPN11683.1"/>
    <property type="molecule type" value="Genomic_DNA"/>
</dbReference>
<dbReference type="InterPro" id="IPR000846">
    <property type="entry name" value="DapB_N"/>
</dbReference>
<gene>
    <name evidence="11" type="primary">dapB_48</name>
    <name evidence="11" type="ORF">SDC9_158990</name>
</gene>
<dbReference type="InterPro" id="IPR022663">
    <property type="entry name" value="DapB_C"/>
</dbReference>
<evidence type="ECO:0000256" key="2">
    <source>
        <dbReference type="ARBA" id="ARBA00022490"/>
    </source>
</evidence>
<evidence type="ECO:0000256" key="6">
    <source>
        <dbReference type="ARBA" id="ARBA00023002"/>
    </source>
</evidence>
<feature type="domain" description="Dihydrodipicolinate reductase N-terminal" evidence="9">
    <location>
        <begin position="5"/>
        <end position="101"/>
    </location>
</feature>
<dbReference type="GO" id="GO:0005829">
    <property type="term" value="C:cytosol"/>
    <property type="evidence" value="ECO:0007669"/>
    <property type="project" value="TreeGrafter"/>
</dbReference>
<dbReference type="PANTHER" id="PTHR20836">
    <property type="entry name" value="DIHYDRODIPICOLINATE REDUCTASE"/>
    <property type="match status" value="1"/>
</dbReference>
<evidence type="ECO:0000259" key="9">
    <source>
        <dbReference type="Pfam" id="PF01113"/>
    </source>
</evidence>
<protein>
    <submittedName>
        <fullName evidence="11">4-hydroxy-tetrahydrodipicolinate reductase</fullName>
        <ecNumber evidence="11">1.17.1.8</ecNumber>
    </submittedName>
</protein>
<keyword evidence="5" id="KW-0220">Diaminopimelate biosynthesis</keyword>
<evidence type="ECO:0000259" key="10">
    <source>
        <dbReference type="Pfam" id="PF05173"/>
    </source>
</evidence>
<dbReference type="Pfam" id="PF05173">
    <property type="entry name" value="DapB_C"/>
    <property type="match status" value="1"/>
</dbReference>
<sequence length="242" mass="26035">MILGIHGSTGHMGRVLAELYASEEPGTHILGFHTGRTLAEHEGPPLDVIIDFSHRDALPEILDYCRSHGTPLVLATTGFDPEAVTQIHEAAASFPLFQSANLSLGIHALRALVREAARLLGEDADIEIIERHHRRKLDAPSGTALLLLEEASRGGDPNVVHGRSGQAPRTPGEIGIHAVRGGTIVGEHTVLFALNGETIELTHRGESRALFARGAMKAASFIRHQAPGLYGMADLFRPEEES</sequence>
<dbReference type="PIRSF" id="PIRSF000161">
    <property type="entry name" value="DHPR"/>
    <property type="match status" value="1"/>
</dbReference>
<dbReference type="GO" id="GO:0019877">
    <property type="term" value="P:diaminopimelate biosynthetic process"/>
    <property type="evidence" value="ECO:0007669"/>
    <property type="project" value="UniProtKB-KW"/>
</dbReference>
<dbReference type="Pfam" id="PF01113">
    <property type="entry name" value="DapB_N"/>
    <property type="match status" value="1"/>
</dbReference>